<proteinExistence type="predicted"/>
<evidence type="ECO:0000313" key="2">
    <source>
        <dbReference type="Proteomes" id="UP000664360"/>
    </source>
</evidence>
<keyword evidence="2" id="KW-1185">Reference proteome</keyword>
<protein>
    <submittedName>
        <fullName evidence="1">Uncharacterized protein</fullName>
    </submittedName>
</protein>
<dbReference type="EMBL" id="CP147250">
    <property type="protein sequence ID" value="WYJ78708.1"/>
    <property type="molecule type" value="Genomic_DNA"/>
</dbReference>
<reference evidence="1 2" key="1">
    <citation type="submission" date="2021-03" db="EMBL/GenBank/DDBJ databases">
        <authorList>
            <person name="Gilmore M.S."/>
            <person name="Schwartzman J."/>
            <person name="Van Tyne D."/>
            <person name="Martin M."/>
            <person name="Earl A.M."/>
            <person name="Manson A.L."/>
            <person name="Straub T."/>
            <person name="Salamzade R."/>
            <person name="Saavedra J."/>
            <person name="Lebreton F."/>
            <person name="Prichula J."/>
            <person name="Schaufler K."/>
            <person name="Gaca A."/>
            <person name="Sgardioli B."/>
            <person name="Wagenaar J."/>
            <person name="Strong T."/>
        </authorList>
    </citation>
    <scope>NUCLEOTIDE SEQUENCE [LARGE SCALE GENOMIC DNA]</scope>
    <source>
        <strain evidence="1 2">DIV1094</strain>
    </source>
</reference>
<evidence type="ECO:0000313" key="1">
    <source>
        <dbReference type="EMBL" id="WYJ78708.1"/>
    </source>
</evidence>
<name>A0ABZ2ST06_9ENTE</name>
<accession>A0ABZ2ST06</accession>
<dbReference type="RefSeq" id="WP_206853399.1">
    <property type="nucleotide sequence ID" value="NZ_CP147250.1"/>
</dbReference>
<organism evidence="1 2">
    <name type="scientific">Candidatus Enterococcus mangumiae</name>
    <dbReference type="NCBI Taxonomy" id="2230878"/>
    <lineage>
        <taxon>Bacteria</taxon>
        <taxon>Bacillati</taxon>
        <taxon>Bacillota</taxon>
        <taxon>Bacilli</taxon>
        <taxon>Lactobacillales</taxon>
        <taxon>Enterococcaceae</taxon>
        <taxon>Enterococcus</taxon>
    </lineage>
</organism>
<gene>
    <name evidence="1" type="ORF">DOK79_000214</name>
</gene>
<sequence length="350" mass="40682">MGISQRIRNIFTQTQESAVTIESQPPSLDQFSGNIRDELATYQKRQIPGSVPSSKEAAIERLQHAQEIAMSCQNEEQPVLSAEMTEYFKDNFYLTDYLHLWLNIDSEKLHGYQQQKIKTMEANVDDGVQTQLILLLEEKIATRKEVLLICLDKPEFNLQMNEETREEVINRAKTAFFMLNPILQNHLQKVAAQVMDPKEDLVYNSPTERASKINDLIDQEPRTRRMGVIEPAVVLNRKMTIIEKPKDFNDREKLVSKGNLNKHNQLSSVIAAGKESAKDNNKKAMKNSNPKITVYKNNQKSMKRRRFVFIRRQLRKLNFKNRQKVNLLMQQIKADKKASKRVGDYFGYHR</sequence>
<dbReference type="Proteomes" id="UP000664360">
    <property type="component" value="Chromosome"/>
</dbReference>
<reference evidence="1 2" key="2">
    <citation type="submission" date="2024-03" db="EMBL/GenBank/DDBJ databases">
        <title>The Genome Sequence of Enterococcus sp. DIV1094.</title>
        <authorList>
            <consortium name="The Broad Institute Genomics Platform"/>
            <consortium name="The Broad Institute Microbial Omics Core"/>
            <consortium name="The Broad Institute Genomic Center for Infectious Diseases"/>
            <person name="Earl A."/>
            <person name="Manson A."/>
            <person name="Gilmore M."/>
            <person name="Schwartman J."/>
            <person name="Shea T."/>
            <person name="Abouelleil A."/>
            <person name="Cao P."/>
            <person name="Chapman S."/>
            <person name="Cusick C."/>
            <person name="Young S."/>
            <person name="Neafsey D."/>
            <person name="Nusbaum C."/>
            <person name="Birren B."/>
        </authorList>
    </citation>
    <scope>NUCLEOTIDE SEQUENCE [LARGE SCALE GENOMIC DNA]</scope>
    <source>
        <strain evidence="1 2">DIV1094</strain>
    </source>
</reference>